<sequence length="71" mass="7846">MRRVQTVIYPRIKLSFREGKQSENGHTAGTSPVAVLERIIIRVNVQTGDIMPLSASNATDCRIVRSGIYCA</sequence>
<accession>A0A559T2G7</accession>
<protein>
    <submittedName>
        <fullName evidence="1">Uncharacterized protein</fullName>
    </submittedName>
</protein>
<comment type="caution">
    <text evidence="1">The sequence shown here is derived from an EMBL/GenBank/DDBJ whole genome shotgun (WGS) entry which is preliminary data.</text>
</comment>
<gene>
    <name evidence="1" type="ORF">FHU10_1252</name>
</gene>
<proteinExistence type="predicted"/>
<dbReference type="AlphaFoldDB" id="A0A559T2G7"/>
<reference evidence="1" key="2">
    <citation type="submission" date="2019-08" db="EMBL/GenBank/DDBJ databases">
        <title>Investigation of anaerobic lignin degradation for improved lignocellulosic biofuels.</title>
        <authorList>
            <person name="Deangelis K.PhD."/>
        </authorList>
    </citation>
    <scope>NUCLEOTIDE SEQUENCE [LARGE SCALE GENOMIC DNA]</scope>
    <source>
        <strain evidence="1">128R</strain>
    </source>
</reference>
<evidence type="ECO:0000313" key="1">
    <source>
        <dbReference type="EMBL" id="TVZ68796.1"/>
    </source>
</evidence>
<reference evidence="1" key="1">
    <citation type="submission" date="2019-06" db="EMBL/GenBank/DDBJ databases">
        <authorList>
            <person name="Deangelis K."/>
            <person name="Huntemann M."/>
            <person name="Clum A."/>
            <person name="Pillay M."/>
            <person name="Palaniappan K."/>
            <person name="Varghese N."/>
            <person name="Mikhailova N."/>
            <person name="Stamatis D."/>
            <person name="Reddy T."/>
            <person name="Daum C."/>
            <person name="Shapiro N."/>
            <person name="Ivanova N."/>
            <person name="Kyrpides N."/>
            <person name="Woyke T."/>
        </authorList>
    </citation>
    <scope>NUCLEOTIDE SEQUENCE [LARGE SCALE GENOMIC DNA]</scope>
    <source>
        <strain evidence="1">128R</strain>
    </source>
</reference>
<organism evidence="1">
    <name type="scientific">Serratia fonticola</name>
    <dbReference type="NCBI Taxonomy" id="47917"/>
    <lineage>
        <taxon>Bacteria</taxon>
        <taxon>Pseudomonadati</taxon>
        <taxon>Pseudomonadota</taxon>
        <taxon>Gammaproteobacteria</taxon>
        <taxon>Enterobacterales</taxon>
        <taxon>Yersiniaceae</taxon>
        <taxon>Serratia</taxon>
    </lineage>
</organism>
<name>A0A559T2G7_SERFO</name>
<dbReference type="EMBL" id="VISQ01000001">
    <property type="protein sequence ID" value="TVZ68796.1"/>
    <property type="molecule type" value="Genomic_DNA"/>
</dbReference>